<dbReference type="GO" id="GO:0005886">
    <property type="term" value="C:plasma membrane"/>
    <property type="evidence" value="ECO:0000318"/>
    <property type="project" value="GO_Central"/>
</dbReference>
<comment type="similarity">
    <text evidence="2">Belongs to the G-protein coupled receptor 1 family.</text>
</comment>
<reference evidence="12 13" key="2">
    <citation type="journal article" date="2010" name="Nucleic Acids Res.">
        <title>BeetleBase in 2010: revisions to provide comprehensive genomic information for Tribolium castaneum.</title>
        <authorList>
            <person name="Kim H.S."/>
            <person name="Murphy T."/>
            <person name="Xia J."/>
            <person name="Caragea D."/>
            <person name="Park Y."/>
            <person name="Beeman R.W."/>
            <person name="Lorenzen M.D."/>
            <person name="Butcher S."/>
            <person name="Manak J.R."/>
            <person name="Brown S.J."/>
        </authorList>
    </citation>
    <scope>GENOME REANNOTATION</scope>
    <source>
        <strain evidence="12 13">Georgia GA2</strain>
    </source>
</reference>
<evidence type="ECO:0000313" key="13">
    <source>
        <dbReference type="Proteomes" id="UP000007266"/>
    </source>
</evidence>
<evidence type="ECO:0000256" key="4">
    <source>
        <dbReference type="ARBA" id="ARBA00022692"/>
    </source>
</evidence>
<dbReference type="GO" id="GO:0004930">
    <property type="term" value="F:G protein-coupled receptor activity"/>
    <property type="evidence" value="ECO:0000318"/>
    <property type="project" value="GO_Central"/>
</dbReference>
<dbReference type="PRINTS" id="PR00237">
    <property type="entry name" value="GPCRRHODOPSN"/>
</dbReference>
<evidence type="ECO:0000256" key="1">
    <source>
        <dbReference type="ARBA" id="ARBA00004651"/>
    </source>
</evidence>
<dbReference type="AlphaFoldDB" id="A0A139WIL7"/>
<dbReference type="InterPro" id="IPR000276">
    <property type="entry name" value="GPCR_Rhodpsn"/>
</dbReference>
<name>A0A139WIL7_TRICA</name>
<evidence type="ECO:0000256" key="8">
    <source>
        <dbReference type="ARBA" id="ARBA00023170"/>
    </source>
</evidence>
<dbReference type="EMBL" id="KQ971342">
    <property type="protein sequence ID" value="KYB27695.1"/>
    <property type="molecule type" value="Genomic_DNA"/>
</dbReference>
<feature type="transmembrane region" description="Helical" evidence="10">
    <location>
        <begin position="149"/>
        <end position="176"/>
    </location>
</feature>
<keyword evidence="9" id="KW-0807">Transducer</keyword>
<dbReference type="OMA" id="YSHAHHE"/>
<evidence type="ECO:0000256" key="5">
    <source>
        <dbReference type="ARBA" id="ARBA00022989"/>
    </source>
</evidence>
<evidence type="ECO:0000256" key="2">
    <source>
        <dbReference type="ARBA" id="ARBA00010663"/>
    </source>
</evidence>
<dbReference type="GO" id="GO:0042277">
    <property type="term" value="F:peptide binding"/>
    <property type="evidence" value="ECO:0000318"/>
    <property type="project" value="GO_Central"/>
</dbReference>
<evidence type="ECO:0000256" key="7">
    <source>
        <dbReference type="ARBA" id="ARBA00023136"/>
    </source>
</evidence>
<organism evidence="12 13">
    <name type="scientific">Tribolium castaneum</name>
    <name type="common">Red flour beetle</name>
    <dbReference type="NCBI Taxonomy" id="7070"/>
    <lineage>
        <taxon>Eukaryota</taxon>
        <taxon>Metazoa</taxon>
        <taxon>Ecdysozoa</taxon>
        <taxon>Arthropoda</taxon>
        <taxon>Hexapoda</taxon>
        <taxon>Insecta</taxon>
        <taxon>Pterygota</taxon>
        <taxon>Neoptera</taxon>
        <taxon>Endopterygota</taxon>
        <taxon>Coleoptera</taxon>
        <taxon>Polyphaga</taxon>
        <taxon>Cucujiformia</taxon>
        <taxon>Tenebrionidae</taxon>
        <taxon>Tenebrionidae incertae sedis</taxon>
        <taxon>Tribolium</taxon>
    </lineage>
</organism>
<dbReference type="PANTHER" id="PTHR24229">
    <property type="entry name" value="NEUROPEPTIDES RECEPTOR"/>
    <property type="match status" value="1"/>
</dbReference>
<dbReference type="PROSITE" id="PS50262">
    <property type="entry name" value="G_PROTEIN_RECEP_F1_2"/>
    <property type="match status" value="1"/>
</dbReference>
<sequence>MVAVTVDGMTTDLPRNSSDLYEPRDEIPYHRIFIELFTIVALVSLAANSFLIFVIFKYKKLRKETTNKIFLHLNILQALFWIATPLTLQLGYEFEWSFSVELGVFCTLYQIELNAAFAVTGILFVLVCDSFLSIYCKEKYKTFGRFYKYFLIGVYVLTVCTSLATIQYCFLLHYMILYTYHVMIVATLIFVVFLIIINIVHAVKKRKLTNYHSSNIGLAVPNIFFLLWSPFLIFLLIGFLAGLGEPITAIVLCSLGFSSPVFNLIYVYFYDNNFNVFLRQVFTCRCKEYKNENLEDQSVAYNGVEGVQISQNEI</sequence>
<keyword evidence="8" id="KW-0675">Receptor</keyword>
<evidence type="ECO:0000256" key="3">
    <source>
        <dbReference type="ARBA" id="ARBA00022475"/>
    </source>
</evidence>
<dbReference type="Proteomes" id="UP000007266">
    <property type="component" value="Linkage group 5"/>
</dbReference>
<feature type="transmembrane region" description="Helical" evidence="10">
    <location>
        <begin position="108"/>
        <end position="128"/>
    </location>
</feature>
<dbReference type="InParanoid" id="A0A139WIL7"/>
<evidence type="ECO:0000256" key="6">
    <source>
        <dbReference type="ARBA" id="ARBA00023040"/>
    </source>
</evidence>
<feature type="transmembrane region" description="Helical" evidence="10">
    <location>
        <begin position="69"/>
        <end position="88"/>
    </location>
</feature>
<gene>
    <name evidence="12" type="primary">AUGUSTUS-3.0.2_33098</name>
    <name evidence="12" type="ORF">TcasGA2_TC033098</name>
</gene>
<reference evidence="12 13" key="1">
    <citation type="journal article" date="2008" name="Nature">
        <title>The genome of the model beetle and pest Tribolium castaneum.</title>
        <authorList>
            <consortium name="Tribolium Genome Sequencing Consortium"/>
            <person name="Richards S."/>
            <person name="Gibbs R.A."/>
            <person name="Weinstock G.M."/>
            <person name="Brown S.J."/>
            <person name="Denell R."/>
            <person name="Beeman R.W."/>
            <person name="Gibbs R."/>
            <person name="Beeman R.W."/>
            <person name="Brown S.J."/>
            <person name="Bucher G."/>
            <person name="Friedrich M."/>
            <person name="Grimmelikhuijzen C.J."/>
            <person name="Klingler M."/>
            <person name="Lorenzen M."/>
            <person name="Richards S."/>
            <person name="Roth S."/>
            <person name="Schroder R."/>
            <person name="Tautz D."/>
            <person name="Zdobnov E.M."/>
            <person name="Muzny D."/>
            <person name="Gibbs R.A."/>
            <person name="Weinstock G.M."/>
            <person name="Attaway T."/>
            <person name="Bell S."/>
            <person name="Buhay C.J."/>
            <person name="Chandrabose M.N."/>
            <person name="Chavez D."/>
            <person name="Clerk-Blankenburg K.P."/>
            <person name="Cree A."/>
            <person name="Dao M."/>
            <person name="Davis C."/>
            <person name="Chacko J."/>
            <person name="Dinh H."/>
            <person name="Dugan-Rocha S."/>
            <person name="Fowler G."/>
            <person name="Garner T.T."/>
            <person name="Garnes J."/>
            <person name="Gnirke A."/>
            <person name="Hawes A."/>
            <person name="Hernandez J."/>
            <person name="Hines S."/>
            <person name="Holder M."/>
            <person name="Hume J."/>
            <person name="Jhangiani S.N."/>
            <person name="Joshi V."/>
            <person name="Khan Z.M."/>
            <person name="Jackson L."/>
            <person name="Kovar C."/>
            <person name="Kowis A."/>
            <person name="Lee S."/>
            <person name="Lewis L.R."/>
            <person name="Margolis J."/>
            <person name="Morgan M."/>
            <person name="Nazareth L.V."/>
            <person name="Nguyen N."/>
            <person name="Okwuonu G."/>
            <person name="Parker D."/>
            <person name="Richards S."/>
            <person name="Ruiz S.J."/>
            <person name="Santibanez J."/>
            <person name="Savard J."/>
            <person name="Scherer S.E."/>
            <person name="Schneider B."/>
            <person name="Sodergren E."/>
            <person name="Tautz D."/>
            <person name="Vattahil S."/>
            <person name="Villasana D."/>
            <person name="White C.S."/>
            <person name="Wright R."/>
            <person name="Park Y."/>
            <person name="Beeman R.W."/>
            <person name="Lord J."/>
            <person name="Oppert B."/>
            <person name="Lorenzen M."/>
            <person name="Brown S."/>
            <person name="Wang L."/>
            <person name="Savard J."/>
            <person name="Tautz D."/>
            <person name="Richards S."/>
            <person name="Weinstock G."/>
            <person name="Gibbs R.A."/>
            <person name="Liu Y."/>
            <person name="Worley K."/>
            <person name="Weinstock G."/>
            <person name="Elsik C.G."/>
            <person name="Reese J.T."/>
            <person name="Elhaik E."/>
            <person name="Landan G."/>
            <person name="Graur D."/>
            <person name="Arensburger P."/>
            <person name="Atkinson P."/>
            <person name="Beeman R.W."/>
            <person name="Beidler J."/>
            <person name="Brown S.J."/>
            <person name="Demuth J.P."/>
            <person name="Drury D.W."/>
            <person name="Du Y.Z."/>
            <person name="Fujiwara H."/>
            <person name="Lorenzen M."/>
            <person name="Maselli V."/>
            <person name="Osanai M."/>
            <person name="Park Y."/>
            <person name="Robertson H.M."/>
            <person name="Tu Z."/>
            <person name="Wang J.J."/>
            <person name="Wang S."/>
            <person name="Richards S."/>
            <person name="Song H."/>
            <person name="Zhang L."/>
            <person name="Sodergren E."/>
            <person name="Werner D."/>
            <person name="Stanke M."/>
            <person name="Morgenstern B."/>
            <person name="Solovyev V."/>
            <person name="Kosarev P."/>
            <person name="Brown G."/>
            <person name="Chen H.C."/>
            <person name="Ermolaeva O."/>
            <person name="Hlavina W."/>
            <person name="Kapustin Y."/>
            <person name="Kiryutin B."/>
            <person name="Kitts P."/>
            <person name="Maglott D."/>
            <person name="Pruitt K."/>
            <person name="Sapojnikov V."/>
            <person name="Souvorov A."/>
            <person name="Mackey A.J."/>
            <person name="Waterhouse R.M."/>
            <person name="Wyder S."/>
            <person name="Zdobnov E.M."/>
            <person name="Zdobnov E.M."/>
            <person name="Wyder S."/>
            <person name="Kriventseva E.V."/>
            <person name="Kadowaki T."/>
            <person name="Bork P."/>
            <person name="Aranda M."/>
            <person name="Bao R."/>
            <person name="Beermann A."/>
            <person name="Berns N."/>
            <person name="Bolognesi R."/>
            <person name="Bonneton F."/>
            <person name="Bopp D."/>
            <person name="Brown S.J."/>
            <person name="Bucher G."/>
            <person name="Butts T."/>
            <person name="Chaumot A."/>
            <person name="Denell R.E."/>
            <person name="Ferrier D.E."/>
            <person name="Friedrich M."/>
            <person name="Gordon C.M."/>
            <person name="Jindra M."/>
            <person name="Klingler M."/>
            <person name="Lan Q."/>
            <person name="Lattorff H.M."/>
            <person name="Laudet V."/>
            <person name="von Levetsow C."/>
            <person name="Liu Z."/>
            <person name="Lutz R."/>
            <person name="Lynch J.A."/>
            <person name="da Fonseca R.N."/>
            <person name="Posnien N."/>
            <person name="Reuter R."/>
            <person name="Roth S."/>
            <person name="Savard J."/>
            <person name="Schinko J.B."/>
            <person name="Schmitt C."/>
            <person name="Schoppmeier M."/>
            <person name="Schroder R."/>
            <person name="Shippy T.D."/>
            <person name="Simonnet F."/>
            <person name="Marques-Souza H."/>
            <person name="Tautz D."/>
            <person name="Tomoyasu Y."/>
            <person name="Trauner J."/>
            <person name="Van der Zee M."/>
            <person name="Vervoort M."/>
            <person name="Wittkopp N."/>
            <person name="Wimmer E.A."/>
            <person name="Yang X."/>
            <person name="Jones A.K."/>
            <person name="Sattelle D.B."/>
            <person name="Ebert P.R."/>
            <person name="Nelson D."/>
            <person name="Scott J.G."/>
            <person name="Beeman R.W."/>
            <person name="Muthukrishnan S."/>
            <person name="Kramer K.J."/>
            <person name="Arakane Y."/>
            <person name="Beeman R.W."/>
            <person name="Zhu Q."/>
            <person name="Hogenkamp D."/>
            <person name="Dixit R."/>
            <person name="Oppert B."/>
            <person name="Jiang H."/>
            <person name="Zou Z."/>
            <person name="Marshall J."/>
            <person name="Elpidina E."/>
            <person name="Vinokurov K."/>
            <person name="Oppert C."/>
            <person name="Zou Z."/>
            <person name="Evans J."/>
            <person name="Lu Z."/>
            <person name="Zhao P."/>
            <person name="Sumathipala N."/>
            <person name="Altincicek B."/>
            <person name="Vilcinskas A."/>
            <person name="Williams M."/>
            <person name="Hultmark D."/>
            <person name="Hetru C."/>
            <person name="Jiang H."/>
            <person name="Grimmelikhuijzen C.J."/>
            <person name="Hauser F."/>
            <person name="Cazzamali G."/>
            <person name="Williamson M."/>
            <person name="Park Y."/>
            <person name="Li B."/>
            <person name="Tanaka Y."/>
            <person name="Predel R."/>
            <person name="Neupert S."/>
            <person name="Schachtner J."/>
            <person name="Verleyen P."/>
            <person name="Raible F."/>
            <person name="Bork P."/>
            <person name="Friedrich M."/>
            <person name="Walden K.K."/>
            <person name="Robertson H.M."/>
            <person name="Angeli S."/>
            <person name="Foret S."/>
            <person name="Bucher G."/>
            <person name="Schuetz S."/>
            <person name="Maleszka R."/>
            <person name="Wimmer E.A."/>
            <person name="Beeman R.W."/>
            <person name="Lorenzen M."/>
            <person name="Tomoyasu Y."/>
            <person name="Miller S.C."/>
            <person name="Grossmann D."/>
            <person name="Bucher G."/>
        </authorList>
    </citation>
    <scope>NUCLEOTIDE SEQUENCE [LARGE SCALE GENOMIC DNA]</scope>
    <source>
        <strain evidence="12 13">Georgia GA2</strain>
    </source>
</reference>
<feature type="transmembrane region" description="Helical" evidence="10">
    <location>
        <begin position="182"/>
        <end position="203"/>
    </location>
</feature>
<evidence type="ECO:0000259" key="11">
    <source>
        <dbReference type="PROSITE" id="PS50262"/>
    </source>
</evidence>
<keyword evidence="3" id="KW-1003">Cell membrane</keyword>
<evidence type="ECO:0000313" key="12">
    <source>
        <dbReference type="EMBL" id="KYB27695.1"/>
    </source>
</evidence>
<feature type="transmembrane region" description="Helical" evidence="10">
    <location>
        <begin position="247"/>
        <end position="269"/>
    </location>
</feature>
<dbReference type="OrthoDB" id="6743913at2759"/>
<proteinExistence type="inferred from homology"/>
<dbReference type="GO" id="GO:0043005">
    <property type="term" value="C:neuron projection"/>
    <property type="evidence" value="ECO:0000318"/>
    <property type="project" value="GO_Central"/>
</dbReference>
<evidence type="ECO:0000256" key="9">
    <source>
        <dbReference type="ARBA" id="ARBA00023224"/>
    </source>
</evidence>
<evidence type="ECO:0000256" key="10">
    <source>
        <dbReference type="SAM" id="Phobius"/>
    </source>
</evidence>
<dbReference type="KEGG" id="tca:100142444"/>
<protein>
    <recommendedName>
        <fullName evidence="11">G-protein coupled receptors family 1 profile domain-containing protein</fullName>
    </recommendedName>
</protein>
<keyword evidence="13" id="KW-1185">Reference proteome</keyword>
<dbReference type="Gene3D" id="1.20.1070.10">
    <property type="entry name" value="Rhodopsin 7-helix transmembrane proteins"/>
    <property type="match status" value="1"/>
</dbReference>
<keyword evidence="6" id="KW-0297">G-protein coupled receptor</keyword>
<dbReference type="InterPro" id="IPR017452">
    <property type="entry name" value="GPCR_Rhodpsn_7TM"/>
</dbReference>
<dbReference type="SUPFAM" id="SSF81321">
    <property type="entry name" value="Family A G protein-coupled receptor-like"/>
    <property type="match status" value="1"/>
</dbReference>
<keyword evidence="7 10" id="KW-0472">Membrane</keyword>
<keyword evidence="5 10" id="KW-1133">Transmembrane helix</keyword>
<feature type="transmembrane region" description="Helical" evidence="10">
    <location>
        <begin position="215"/>
        <end position="241"/>
    </location>
</feature>
<feature type="transmembrane region" description="Helical" evidence="10">
    <location>
        <begin position="32"/>
        <end position="57"/>
    </location>
</feature>
<dbReference type="PANTHER" id="PTHR24229:SF40">
    <property type="entry name" value="ALLATOSTATIN C RECEPTOR 1-RELATED"/>
    <property type="match status" value="1"/>
</dbReference>
<accession>A0A139WIL7</accession>
<feature type="domain" description="G-protein coupled receptors family 1 profile" evidence="11">
    <location>
        <begin position="47"/>
        <end position="266"/>
    </location>
</feature>
<comment type="subcellular location">
    <subcellularLocation>
        <location evidence="1">Cell membrane</location>
        <topology evidence="1">Multi-pass membrane protein</topology>
    </subcellularLocation>
</comment>
<keyword evidence="4 10" id="KW-0812">Transmembrane</keyword>